<evidence type="ECO:0000313" key="2">
    <source>
        <dbReference type="Proteomes" id="UP001417504"/>
    </source>
</evidence>
<proteinExistence type="predicted"/>
<comment type="caution">
    <text evidence="1">The sequence shown here is derived from an EMBL/GenBank/DDBJ whole genome shotgun (WGS) entry which is preliminary data.</text>
</comment>
<protein>
    <submittedName>
        <fullName evidence="1">Uncharacterized protein</fullName>
    </submittedName>
</protein>
<reference evidence="1 2" key="1">
    <citation type="submission" date="2024-01" db="EMBL/GenBank/DDBJ databases">
        <title>Genome assemblies of Stephania.</title>
        <authorList>
            <person name="Yang L."/>
        </authorList>
    </citation>
    <scope>NUCLEOTIDE SEQUENCE [LARGE SCALE GENOMIC DNA]</scope>
    <source>
        <strain evidence="1">QJT</strain>
        <tissue evidence="1">Leaf</tissue>
    </source>
</reference>
<name>A0AAP0HT32_9MAGN</name>
<sequence length="68" mass="7626">MKLPIDMGILRLSTTPLESDSIIEIGRPNLFATTNPSFTTRSSATYGEKVPSMVTEYLLIFYVEFFSS</sequence>
<evidence type="ECO:0000313" key="1">
    <source>
        <dbReference type="EMBL" id="KAK9096222.1"/>
    </source>
</evidence>
<dbReference type="AlphaFoldDB" id="A0AAP0HT32"/>
<dbReference type="EMBL" id="JBBNAE010000009">
    <property type="protein sequence ID" value="KAK9096222.1"/>
    <property type="molecule type" value="Genomic_DNA"/>
</dbReference>
<organism evidence="1 2">
    <name type="scientific">Stephania japonica</name>
    <dbReference type="NCBI Taxonomy" id="461633"/>
    <lineage>
        <taxon>Eukaryota</taxon>
        <taxon>Viridiplantae</taxon>
        <taxon>Streptophyta</taxon>
        <taxon>Embryophyta</taxon>
        <taxon>Tracheophyta</taxon>
        <taxon>Spermatophyta</taxon>
        <taxon>Magnoliopsida</taxon>
        <taxon>Ranunculales</taxon>
        <taxon>Menispermaceae</taxon>
        <taxon>Menispermoideae</taxon>
        <taxon>Cissampelideae</taxon>
        <taxon>Stephania</taxon>
    </lineage>
</organism>
<accession>A0AAP0HT32</accession>
<dbReference type="Proteomes" id="UP001417504">
    <property type="component" value="Unassembled WGS sequence"/>
</dbReference>
<gene>
    <name evidence="1" type="ORF">Sjap_021719</name>
</gene>
<keyword evidence="2" id="KW-1185">Reference proteome</keyword>